<proteinExistence type="predicted"/>
<reference evidence="2" key="1">
    <citation type="journal article" date="2019" name="Int. J. Syst. Evol. Microbiol.">
        <title>The Global Catalogue of Microorganisms (GCM) 10K type strain sequencing project: providing services to taxonomists for standard genome sequencing and annotation.</title>
        <authorList>
            <consortium name="The Broad Institute Genomics Platform"/>
            <consortium name="The Broad Institute Genome Sequencing Center for Infectious Disease"/>
            <person name="Wu L."/>
            <person name="Ma J."/>
        </authorList>
    </citation>
    <scope>NUCLEOTIDE SEQUENCE [LARGE SCALE GENOMIC DNA]</scope>
    <source>
        <strain evidence="2">JCM 17224</strain>
    </source>
</reference>
<keyword evidence="2" id="KW-1185">Reference proteome</keyword>
<comment type="caution">
    <text evidence="1">The sequence shown here is derived from an EMBL/GenBank/DDBJ whole genome shotgun (WGS) entry which is preliminary data.</text>
</comment>
<dbReference type="RefSeq" id="WP_345073238.1">
    <property type="nucleotide sequence ID" value="NZ_BAABDJ010000024.1"/>
</dbReference>
<organism evidence="1 2">
    <name type="scientific">Hymenobacter fastidiosus</name>
    <dbReference type="NCBI Taxonomy" id="486264"/>
    <lineage>
        <taxon>Bacteria</taxon>
        <taxon>Pseudomonadati</taxon>
        <taxon>Bacteroidota</taxon>
        <taxon>Cytophagia</taxon>
        <taxon>Cytophagales</taxon>
        <taxon>Hymenobacteraceae</taxon>
        <taxon>Hymenobacter</taxon>
    </lineage>
</organism>
<sequence>MAELQSLVDAPGLSIAYDPTNQWLYVEWKGEHSEASALSSGYEVIHCLSRQPCSKILNDNSQVTSDWERAAQWVGEYYYNQLAQLGVRYVAWVYPPHWAARTSMDTAMKYIVRPLVVTFDDLATAYAWP</sequence>
<name>A0ABP7SEL0_9BACT</name>
<accession>A0ABP7SEL0</accession>
<gene>
    <name evidence="1" type="ORF">GCM10022408_23600</name>
</gene>
<dbReference type="Proteomes" id="UP001500567">
    <property type="component" value="Unassembled WGS sequence"/>
</dbReference>
<evidence type="ECO:0000313" key="2">
    <source>
        <dbReference type="Proteomes" id="UP001500567"/>
    </source>
</evidence>
<evidence type="ECO:0000313" key="1">
    <source>
        <dbReference type="EMBL" id="GAA4010555.1"/>
    </source>
</evidence>
<dbReference type="EMBL" id="BAABDJ010000024">
    <property type="protein sequence ID" value="GAA4010555.1"/>
    <property type="molecule type" value="Genomic_DNA"/>
</dbReference>
<protein>
    <submittedName>
        <fullName evidence="1">Uncharacterized protein</fullName>
    </submittedName>
</protein>